<keyword evidence="3" id="KW-1185">Reference proteome</keyword>
<feature type="transmembrane region" description="Helical" evidence="1">
    <location>
        <begin position="43"/>
        <end position="62"/>
    </location>
</feature>
<keyword evidence="2" id="KW-0614">Plasmid</keyword>
<name>A0ABY6MEQ1_MORBO</name>
<reference evidence="2" key="1">
    <citation type="journal article" date="2022" name="BMC Microbiol.">
        <title>Whole genome sequencing of Moraxella bovis strains from North America reveals two genotypes with different genetic determinants.</title>
        <authorList>
            <person name="Wynn E.L."/>
            <person name="Hille M.M."/>
            <person name="Loy J.D."/>
            <person name="Schuller G."/>
            <person name="Kuhn K.L."/>
            <person name="Dickey A.M."/>
            <person name="Bono J.L."/>
            <person name="Clawson M.L."/>
        </authorList>
    </citation>
    <scope>NUCLEOTIDE SEQUENCE</scope>
    <source>
        <strain evidence="2">SAM102599</strain>
    </source>
</reference>
<evidence type="ECO:0000256" key="1">
    <source>
        <dbReference type="SAM" id="Phobius"/>
    </source>
</evidence>
<gene>
    <name evidence="2" type="ORF">LP092_15415</name>
</gene>
<keyword evidence="1" id="KW-0812">Transmembrane</keyword>
<organism evidence="2 3">
    <name type="scientific">Moraxella bovis</name>
    <dbReference type="NCBI Taxonomy" id="476"/>
    <lineage>
        <taxon>Bacteria</taxon>
        <taxon>Pseudomonadati</taxon>
        <taxon>Pseudomonadota</taxon>
        <taxon>Gammaproteobacteria</taxon>
        <taxon>Moraxellales</taxon>
        <taxon>Moraxellaceae</taxon>
        <taxon>Moraxella</taxon>
    </lineage>
</organism>
<dbReference type="Proteomes" id="UP001163632">
    <property type="component" value="Plasmid unnamed1"/>
</dbReference>
<dbReference type="RefSeq" id="WP_264697318.1">
    <property type="nucleotide sequence ID" value="NZ_CP087831.1"/>
</dbReference>
<accession>A0ABY6MEQ1</accession>
<keyword evidence="1" id="KW-1133">Transmembrane helix</keyword>
<sequence length="197" mass="22924">MNTNPNDSQTSSFSPNSYTPHPDFVPHAHFLMVRHYHQKFTKLLPFVATSIVFCQMIFAYLFEQIGKLHPNQSFWYLWIAPILWLAIVANCVLVYYSVCTGQIQRMRDLFWLDDLDVYQPDINKIRACLLFLVQLVHGLGAGILMMSMITMLPLLYFLWEEGYFLIALSTLPPIFLMTLSFYLLRFARLIKSSLPTA</sequence>
<feature type="transmembrane region" description="Helical" evidence="1">
    <location>
        <begin position="74"/>
        <end position="98"/>
    </location>
</feature>
<feature type="transmembrane region" description="Helical" evidence="1">
    <location>
        <begin position="163"/>
        <end position="184"/>
    </location>
</feature>
<evidence type="ECO:0000313" key="2">
    <source>
        <dbReference type="EMBL" id="UZA04754.1"/>
    </source>
</evidence>
<keyword evidence="1" id="KW-0472">Membrane</keyword>
<evidence type="ECO:0000313" key="3">
    <source>
        <dbReference type="Proteomes" id="UP001163632"/>
    </source>
</evidence>
<proteinExistence type="predicted"/>
<dbReference type="EMBL" id="CP087831">
    <property type="protein sequence ID" value="UZA04754.1"/>
    <property type="molecule type" value="Genomic_DNA"/>
</dbReference>
<geneLocation type="plasmid" evidence="2 3">
    <name>unnamed1</name>
</geneLocation>
<feature type="transmembrane region" description="Helical" evidence="1">
    <location>
        <begin position="129"/>
        <end position="157"/>
    </location>
</feature>
<protein>
    <submittedName>
        <fullName evidence="2">Uncharacterized protein</fullName>
    </submittedName>
</protein>